<accession>A0A1K2HEZ3</accession>
<keyword evidence="2" id="KW-1185">Reference proteome</keyword>
<dbReference type="Proteomes" id="UP000186513">
    <property type="component" value="Unassembled WGS sequence"/>
</dbReference>
<name>A0A1K2HEZ3_9NEIS</name>
<reference evidence="1 2" key="1">
    <citation type="submission" date="2016-11" db="EMBL/GenBank/DDBJ databases">
        <authorList>
            <person name="Jaros S."/>
            <person name="Januszkiewicz K."/>
            <person name="Wedrychowicz H."/>
        </authorList>
    </citation>
    <scope>NUCLEOTIDE SEQUENCE [LARGE SCALE GENOMIC DNA]</scope>
    <source>
        <strain evidence="1 2">DSM 18899</strain>
    </source>
</reference>
<dbReference type="AlphaFoldDB" id="A0A1K2HEZ3"/>
<dbReference type="EMBL" id="FPKR01000005">
    <property type="protein sequence ID" value="SFZ75350.1"/>
    <property type="molecule type" value="Genomic_DNA"/>
</dbReference>
<protein>
    <submittedName>
        <fullName evidence="1">Uncharacterized protein</fullName>
    </submittedName>
</protein>
<proteinExistence type="predicted"/>
<gene>
    <name evidence="1" type="ORF">SAMN02745887_01557</name>
</gene>
<sequence>MGYPFFIGFMLASESMLLTDHSMLKHASSEMQHSGGIGAQSRTKISILLISSREFSA</sequence>
<evidence type="ECO:0000313" key="2">
    <source>
        <dbReference type="Proteomes" id="UP000186513"/>
    </source>
</evidence>
<dbReference type="STRING" id="1121279.SAMN02745887_01557"/>
<organism evidence="1 2">
    <name type="scientific">Chitinimonas taiwanensis DSM 18899</name>
    <dbReference type="NCBI Taxonomy" id="1121279"/>
    <lineage>
        <taxon>Bacteria</taxon>
        <taxon>Pseudomonadati</taxon>
        <taxon>Pseudomonadota</taxon>
        <taxon>Betaproteobacteria</taxon>
        <taxon>Neisseriales</taxon>
        <taxon>Chitinibacteraceae</taxon>
        <taxon>Chitinimonas</taxon>
    </lineage>
</organism>
<evidence type="ECO:0000313" key="1">
    <source>
        <dbReference type="EMBL" id="SFZ75350.1"/>
    </source>
</evidence>